<protein>
    <submittedName>
        <fullName evidence="2">Uncharacterized protein</fullName>
    </submittedName>
</protein>
<accession>A0A8J2KS45</accession>
<feature type="compositionally biased region" description="Low complexity" evidence="1">
    <location>
        <begin position="165"/>
        <end position="176"/>
    </location>
</feature>
<dbReference type="EMBL" id="CAJVCH010525409">
    <property type="protein sequence ID" value="CAG7822129.1"/>
    <property type="molecule type" value="Genomic_DNA"/>
</dbReference>
<feature type="region of interest" description="Disordered" evidence="1">
    <location>
        <begin position="16"/>
        <end position="78"/>
    </location>
</feature>
<gene>
    <name evidence="2" type="ORF">AFUS01_LOCUS32417</name>
</gene>
<proteinExistence type="predicted"/>
<comment type="caution">
    <text evidence="2">The sequence shown here is derived from an EMBL/GenBank/DDBJ whole genome shotgun (WGS) entry which is preliminary data.</text>
</comment>
<name>A0A8J2KS45_9HEXA</name>
<keyword evidence="3" id="KW-1185">Reference proteome</keyword>
<organism evidence="2 3">
    <name type="scientific">Allacma fusca</name>
    <dbReference type="NCBI Taxonomy" id="39272"/>
    <lineage>
        <taxon>Eukaryota</taxon>
        <taxon>Metazoa</taxon>
        <taxon>Ecdysozoa</taxon>
        <taxon>Arthropoda</taxon>
        <taxon>Hexapoda</taxon>
        <taxon>Collembola</taxon>
        <taxon>Symphypleona</taxon>
        <taxon>Sminthuridae</taxon>
        <taxon>Allacma</taxon>
    </lineage>
</organism>
<evidence type="ECO:0000313" key="2">
    <source>
        <dbReference type="EMBL" id="CAG7822129.1"/>
    </source>
</evidence>
<evidence type="ECO:0000313" key="3">
    <source>
        <dbReference type="Proteomes" id="UP000708208"/>
    </source>
</evidence>
<feature type="region of interest" description="Disordered" evidence="1">
    <location>
        <begin position="142"/>
        <end position="176"/>
    </location>
</feature>
<evidence type="ECO:0000256" key="1">
    <source>
        <dbReference type="SAM" id="MobiDB-lite"/>
    </source>
</evidence>
<dbReference type="AlphaFoldDB" id="A0A8J2KS45"/>
<sequence>MSEVVSCLPRTGTTNCVAQDRRSQNSRGSRVDSGSVDMETPQSLSPRSPLDALEALDASLPPLPNNSSPSSSGMTMMTNSAPLTSVMHHNIHNSNNNNNHVMISTPTIHPVPAPVPVTIPTPICISQAASPATPVEVMIGGAESTQSLNSDRRVPIVPPRRCRTRSPTPNTSKGES</sequence>
<reference evidence="2" key="1">
    <citation type="submission" date="2021-06" db="EMBL/GenBank/DDBJ databases">
        <authorList>
            <person name="Hodson N. C."/>
            <person name="Mongue J. A."/>
            <person name="Jaron S. K."/>
        </authorList>
    </citation>
    <scope>NUCLEOTIDE SEQUENCE</scope>
</reference>
<dbReference type="Proteomes" id="UP000708208">
    <property type="component" value="Unassembled WGS sequence"/>
</dbReference>